<dbReference type="Gene3D" id="3.50.50.60">
    <property type="entry name" value="FAD/NAD(P)-binding domain"/>
    <property type="match status" value="1"/>
</dbReference>
<protein>
    <submittedName>
        <fullName evidence="6">Thi4 family</fullName>
    </submittedName>
</protein>
<accession>A0A174GBS7</accession>
<dbReference type="GO" id="GO:0046872">
    <property type="term" value="F:metal ion binding"/>
    <property type="evidence" value="ECO:0007669"/>
    <property type="project" value="UniProtKB-KW"/>
</dbReference>
<organism evidence="6 7">
    <name type="scientific">Hungatella hathewayi</name>
    <dbReference type="NCBI Taxonomy" id="154046"/>
    <lineage>
        <taxon>Bacteria</taxon>
        <taxon>Bacillati</taxon>
        <taxon>Bacillota</taxon>
        <taxon>Clostridia</taxon>
        <taxon>Lachnospirales</taxon>
        <taxon>Lachnospiraceae</taxon>
        <taxon>Hungatella</taxon>
    </lineage>
</organism>
<evidence type="ECO:0000256" key="2">
    <source>
        <dbReference type="ARBA" id="ARBA00022723"/>
    </source>
</evidence>
<proteinExistence type="predicted"/>
<dbReference type="GO" id="GO:0051539">
    <property type="term" value="F:4 iron, 4 sulfur cluster binding"/>
    <property type="evidence" value="ECO:0007669"/>
    <property type="project" value="UniProtKB-KW"/>
</dbReference>
<keyword evidence="2" id="KW-0479">Metal-binding</keyword>
<dbReference type="PANTHER" id="PTHR43498">
    <property type="entry name" value="FERREDOXIN:COB-COM HETERODISULFIDE REDUCTASE SUBUNIT A"/>
    <property type="match status" value="1"/>
</dbReference>
<keyword evidence="3" id="KW-0560">Oxidoreductase</keyword>
<keyword evidence="4" id="KW-0408">Iron</keyword>
<name>A0A174GBS7_9FIRM</name>
<evidence type="ECO:0000256" key="3">
    <source>
        <dbReference type="ARBA" id="ARBA00023002"/>
    </source>
</evidence>
<evidence type="ECO:0000256" key="4">
    <source>
        <dbReference type="ARBA" id="ARBA00023004"/>
    </source>
</evidence>
<dbReference type="InterPro" id="IPR036188">
    <property type="entry name" value="FAD/NAD-bd_sf"/>
</dbReference>
<dbReference type="SUPFAM" id="SSF51905">
    <property type="entry name" value="FAD/NAD(P)-binding domain"/>
    <property type="match status" value="1"/>
</dbReference>
<keyword evidence="1" id="KW-0004">4Fe-4S</keyword>
<dbReference type="Pfam" id="PF12831">
    <property type="entry name" value="FAD_oxidored"/>
    <property type="match status" value="2"/>
</dbReference>
<dbReference type="PANTHER" id="PTHR43498:SF1">
    <property type="entry name" value="COB--COM HETERODISULFIDE REDUCTASE IRON-SULFUR SUBUNIT A"/>
    <property type="match status" value="1"/>
</dbReference>
<evidence type="ECO:0000256" key="1">
    <source>
        <dbReference type="ARBA" id="ARBA00022485"/>
    </source>
</evidence>
<sequence length="412" mass="45809">MEQYIKEELKIPLHPSVDVVVAGGGIAGISAALAAARNGAEVLLIEKQCILGGLATAGLVTIYLPLCDGRGNQMSYGIAEELFHLSISQGAQERYPKAWLEYGTKEERSKQRFEVQFNPQSMALLTEELLLKNGVEILYDTRICSVHMERDKVRALVIENKSGRSAVCAAAYVDATGDADLYWLAHGDTEEYKKKNTLAGWYYQNGREGVKLRILGFADAPEDTERDKGEALLKRRFSGLDGKENSELLFASHKATLEDIRQNKLKDDSFEPVTISTIPQVRMTRRLCGEYTLKESENDKQFEDSIGMVGDWRKRGMVYEIPFRCLYSGKIRNLIGAGRCVSVDDGMWDIIRAIPGCAVTGEAAGIAAAQTCDFSQLDRRALQDTLRKHGQKIHFAEAGLASDTFPINTRRE</sequence>
<evidence type="ECO:0000313" key="7">
    <source>
        <dbReference type="Proteomes" id="UP000095651"/>
    </source>
</evidence>
<reference evidence="6 7" key="1">
    <citation type="submission" date="2015-09" db="EMBL/GenBank/DDBJ databases">
        <authorList>
            <consortium name="Pathogen Informatics"/>
        </authorList>
    </citation>
    <scope>NUCLEOTIDE SEQUENCE [LARGE SCALE GENOMIC DNA]</scope>
    <source>
        <strain evidence="6 7">2789STDY5608850</strain>
    </source>
</reference>
<dbReference type="EMBL" id="CYZE01000008">
    <property type="protein sequence ID" value="CUO59087.1"/>
    <property type="molecule type" value="Genomic_DNA"/>
</dbReference>
<evidence type="ECO:0000313" key="6">
    <source>
        <dbReference type="EMBL" id="CUO59087.1"/>
    </source>
</evidence>
<dbReference type="Proteomes" id="UP000095651">
    <property type="component" value="Unassembled WGS sequence"/>
</dbReference>
<keyword evidence="5" id="KW-0411">Iron-sulfur</keyword>
<dbReference type="AlphaFoldDB" id="A0A174GBS7"/>
<dbReference type="GO" id="GO:0016491">
    <property type="term" value="F:oxidoreductase activity"/>
    <property type="evidence" value="ECO:0007669"/>
    <property type="project" value="UniProtKB-KW"/>
</dbReference>
<dbReference type="InterPro" id="IPR039650">
    <property type="entry name" value="HdrA-like"/>
</dbReference>
<evidence type="ECO:0000256" key="5">
    <source>
        <dbReference type="ARBA" id="ARBA00023014"/>
    </source>
</evidence>
<gene>
    <name evidence="6" type="ORF">ERS852407_03301</name>
</gene>
<dbReference type="RefSeq" id="WP_055656820.1">
    <property type="nucleotide sequence ID" value="NZ_CABIXC010000008.1"/>
</dbReference>